<evidence type="ECO:0000256" key="3">
    <source>
        <dbReference type="ARBA" id="ARBA00022741"/>
    </source>
</evidence>
<feature type="domain" description="ABC transporter" evidence="5">
    <location>
        <begin position="18"/>
        <end position="246"/>
    </location>
</feature>
<dbReference type="InterPro" id="IPR003593">
    <property type="entry name" value="AAA+_ATPase"/>
</dbReference>
<dbReference type="KEGG" id="euz:DVS28_a3609"/>
<proteinExistence type="inferred from homology"/>
<dbReference type="SMART" id="SM00382">
    <property type="entry name" value="AAA"/>
    <property type="match status" value="1"/>
</dbReference>
<name>A0A346Y1D5_9ACTN</name>
<keyword evidence="2" id="KW-0813">Transport</keyword>
<dbReference type="PANTHER" id="PTHR43335">
    <property type="entry name" value="ABC TRANSPORTER, ATP-BINDING PROTEIN"/>
    <property type="match status" value="1"/>
</dbReference>
<evidence type="ECO:0000313" key="7">
    <source>
        <dbReference type="Proteomes" id="UP000264006"/>
    </source>
</evidence>
<dbReference type="CDD" id="cd03230">
    <property type="entry name" value="ABC_DR_subfamily_A"/>
    <property type="match status" value="1"/>
</dbReference>
<protein>
    <submittedName>
        <fullName evidence="6">ABC transporter, ATP-binding protein</fullName>
    </submittedName>
</protein>
<comment type="similarity">
    <text evidence="1">Belongs to the ABC transporter superfamily.</text>
</comment>
<organism evidence="6 7">
    <name type="scientific">Euzebya pacifica</name>
    <dbReference type="NCBI Taxonomy" id="1608957"/>
    <lineage>
        <taxon>Bacteria</taxon>
        <taxon>Bacillati</taxon>
        <taxon>Actinomycetota</taxon>
        <taxon>Nitriliruptoria</taxon>
        <taxon>Euzebyales</taxon>
    </lineage>
</organism>
<evidence type="ECO:0000313" key="6">
    <source>
        <dbReference type="EMBL" id="AXV08282.1"/>
    </source>
</evidence>
<evidence type="ECO:0000256" key="2">
    <source>
        <dbReference type="ARBA" id="ARBA00022448"/>
    </source>
</evidence>
<accession>A0A346Y1D5</accession>
<dbReference type="PROSITE" id="PS00211">
    <property type="entry name" value="ABC_TRANSPORTER_1"/>
    <property type="match status" value="1"/>
</dbReference>
<dbReference type="Gene3D" id="3.40.50.300">
    <property type="entry name" value="P-loop containing nucleotide triphosphate hydrolases"/>
    <property type="match status" value="1"/>
</dbReference>
<dbReference type="PROSITE" id="PS50893">
    <property type="entry name" value="ABC_TRANSPORTER_2"/>
    <property type="match status" value="1"/>
</dbReference>
<dbReference type="Proteomes" id="UP000264006">
    <property type="component" value="Chromosome"/>
</dbReference>
<keyword evidence="3" id="KW-0547">Nucleotide-binding</keyword>
<dbReference type="GO" id="GO:0016887">
    <property type="term" value="F:ATP hydrolysis activity"/>
    <property type="evidence" value="ECO:0007669"/>
    <property type="project" value="InterPro"/>
</dbReference>
<dbReference type="AlphaFoldDB" id="A0A346Y1D5"/>
<evidence type="ECO:0000256" key="1">
    <source>
        <dbReference type="ARBA" id="ARBA00005417"/>
    </source>
</evidence>
<dbReference type="PANTHER" id="PTHR43335:SF4">
    <property type="entry name" value="ABC TRANSPORTER, ATP-BINDING PROTEIN"/>
    <property type="match status" value="1"/>
</dbReference>
<dbReference type="GO" id="GO:0005524">
    <property type="term" value="F:ATP binding"/>
    <property type="evidence" value="ECO:0007669"/>
    <property type="project" value="UniProtKB-KW"/>
</dbReference>
<dbReference type="Pfam" id="PF00005">
    <property type="entry name" value="ABC_tran"/>
    <property type="match status" value="1"/>
</dbReference>
<dbReference type="RefSeq" id="WP_216826121.1">
    <property type="nucleotide sequence ID" value="NZ_CP031165.1"/>
</dbReference>
<gene>
    <name evidence="6" type="ORF">DVS28_a3609</name>
</gene>
<keyword evidence="7" id="KW-1185">Reference proteome</keyword>
<dbReference type="InterPro" id="IPR003439">
    <property type="entry name" value="ABC_transporter-like_ATP-bd"/>
</dbReference>
<dbReference type="EMBL" id="CP031165">
    <property type="protein sequence ID" value="AXV08282.1"/>
    <property type="molecule type" value="Genomic_DNA"/>
</dbReference>
<keyword evidence="4 6" id="KW-0067">ATP-binding</keyword>
<evidence type="ECO:0000259" key="5">
    <source>
        <dbReference type="PROSITE" id="PS50893"/>
    </source>
</evidence>
<dbReference type="SUPFAM" id="SSF52540">
    <property type="entry name" value="P-loop containing nucleoside triphosphate hydrolases"/>
    <property type="match status" value="1"/>
</dbReference>
<dbReference type="InterPro" id="IPR017871">
    <property type="entry name" value="ABC_transporter-like_CS"/>
</dbReference>
<evidence type="ECO:0000256" key="4">
    <source>
        <dbReference type="ARBA" id="ARBA00022840"/>
    </source>
</evidence>
<dbReference type="InterPro" id="IPR027417">
    <property type="entry name" value="P-loop_NTPase"/>
</dbReference>
<sequence length="319" mass="33568">MTQGTSVLNAPVPVAPVLVARGLAKAFGGRTAVDGLDLHIRPGEAVGLLGPNGAGKTTTVKMLLGLVRPDDGTAELFGRDAADPAARTRVGYLPETFAQPEWATGDRVLRQHARLARVPREDVARAAADALRRVGLAGRGGERVGGYSKGMRQRLGLAAALLGDPDLVILDEPTSALDPVGRREVRDIVLALRARGAAVLLNSHLLGEVEQVCDRVVVMDRGRVLADRAVADLPSGGEVRLVLDRVEERLVAVIEGFGTIVHADDRAVLVGLDDRDAGPELVTAVAAAGGRIRAVVPLQSSLEEVFLQLVDHPGEEARS</sequence>
<reference evidence="6 7" key="1">
    <citation type="submission" date="2018-09" db="EMBL/GenBank/DDBJ databases">
        <title>Complete genome sequence of Euzebya sp. DY32-46 isolated from seawater of Pacific Ocean.</title>
        <authorList>
            <person name="Xu L."/>
            <person name="Wu Y.-H."/>
            <person name="Xu X.-W."/>
        </authorList>
    </citation>
    <scope>NUCLEOTIDE SEQUENCE [LARGE SCALE GENOMIC DNA]</scope>
    <source>
        <strain evidence="6 7">DY32-46</strain>
    </source>
</reference>